<evidence type="ECO:0000313" key="5">
    <source>
        <dbReference type="Proteomes" id="UP001153069"/>
    </source>
</evidence>
<organism evidence="4 5">
    <name type="scientific">Seminavis robusta</name>
    <dbReference type="NCBI Taxonomy" id="568900"/>
    <lineage>
        <taxon>Eukaryota</taxon>
        <taxon>Sar</taxon>
        <taxon>Stramenopiles</taxon>
        <taxon>Ochrophyta</taxon>
        <taxon>Bacillariophyta</taxon>
        <taxon>Bacillariophyceae</taxon>
        <taxon>Bacillariophycidae</taxon>
        <taxon>Naviculales</taxon>
        <taxon>Naviculaceae</taxon>
        <taxon>Seminavis</taxon>
    </lineage>
</organism>
<dbReference type="PROSITE" id="PS50213">
    <property type="entry name" value="FAS1"/>
    <property type="match status" value="4"/>
</dbReference>
<proteinExistence type="predicted"/>
<dbReference type="SMART" id="SM00554">
    <property type="entry name" value="FAS1"/>
    <property type="match status" value="4"/>
</dbReference>
<sequence length="721" mass="77663">MTPSTMRFNALVAALFLPVTIAQVSISISNPQLSPTPAETITSEPTAAVPVTDALPVPTPRPTTMVVDTTTTSTGSGESVSVAPPLAAINTAAEADTIVGVARADEQFSTLLSAMDWVGMSTALTAPGPFTFFAPNNDAFATAPEAVGTWLQDPIAWEPQIRDLLSHHVVTNDELLSTELTQFPIGMEIYTAEGSSVTVTNTNPLMIDDSTISQADILATNGVIHAIDDSLLLPASSTESLVDQLRDMPFFSTLVRYLDESNLLDNLQGPGPYTILAPTNEAFERVAPAVKAQWQAQPETLIETLLFHVAPGNWVEADFPAEVRRMSNDTDVVELAPILIGDILASNGVIHAVDRILAAPQTAAPTVAPLPTSIIGILQARGEFTMLLDALRETGRLEELVVNGPENPFTIFAPTDASFLAGLPEKFLNETWRTHLVNVLTYHIVRGNLFTQNLTVVGQQLPTLNFNNLNVTAVGDAPKINDAAITERNIVGDNGIIHVVDQLILPPSATEYVMDLYMLFPEFEAMIERVEFTNLTGILSEEGPMTVFSPVNGALANIPLRFPNILTPNNTEAWTDLLKYHIIPGNLIEFADLAIQAAREREAEALRQTGLLDFEDVLTANHTNLTLPIITFEVPTLQGSNLTISVDPNRVGESNVLFEDLLVKNGIIQVLDSVLIPPDFEQKWTPIPTGDVVSSASAAPTSEATQETAPIAAVERAFEDP</sequence>
<reference evidence="4" key="1">
    <citation type="submission" date="2020-06" db="EMBL/GenBank/DDBJ databases">
        <authorList>
            <consortium name="Plant Systems Biology data submission"/>
        </authorList>
    </citation>
    <scope>NUCLEOTIDE SEQUENCE</scope>
    <source>
        <strain evidence="4">D6</strain>
    </source>
</reference>
<keyword evidence="2" id="KW-0732">Signal</keyword>
<dbReference type="OrthoDB" id="5988460at2759"/>
<accession>A0A9N8E8J6</accession>
<gene>
    <name evidence="4" type="ORF">SEMRO_802_G204550.1</name>
</gene>
<dbReference type="EMBL" id="CAICTM010000801">
    <property type="protein sequence ID" value="CAB9516712.1"/>
    <property type="molecule type" value="Genomic_DNA"/>
</dbReference>
<protein>
    <submittedName>
        <fullName evidence="4">Beta-induced protein ig-h3</fullName>
    </submittedName>
</protein>
<dbReference type="AlphaFoldDB" id="A0A9N8E8J6"/>
<dbReference type="InterPro" id="IPR000782">
    <property type="entry name" value="FAS1_domain"/>
</dbReference>
<dbReference type="GO" id="GO:0005615">
    <property type="term" value="C:extracellular space"/>
    <property type="evidence" value="ECO:0007669"/>
    <property type="project" value="TreeGrafter"/>
</dbReference>
<evidence type="ECO:0000256" key="1">
    <source>
        <dbReference type="SAM" id="MobiDB-lite"/>
    </source>
</evidence>
<feature type="domain" description="FAS1" evidence="3">
    <location>
        <begin position="95"/>
        <end position="231"/>
    </location>
</feature>
<feature type="signal peptide" evidence="2">
    <location>
        <begin position="1"/>
        <end position="22"/>
    </location>
</feature>
<keyword evidence="5" id="KW-1185">Reference proteome</keyword>
<dbReference type="SUPFAM" id="SSF82153">
    <property type="entry name" value="FAS1 domain"/>
    <property type="match status" value="4"/>
</dbReference>
<dbReference type="InterPro" id="IPR050904">
    <property type="entry name" value="Adhesion/Biosynth-related"/>
</dbReference>
<feature type="domain" description="FAS1" evidence="3">
    <location>
        <begin position="510"/>
        <end position="675"/>
    </location>
</feature>
<dbReference type="PANTHER" id="PTHR10900">
    <property type="entry name" value="PERIOSTIN-RELATED"/>
    <property type="match status" value="1"/>
</dbReference>
<name>A0A9N8E8J6_9STRA</name>
<dbReference type="Proteomes" id="UP001153069">
    <property type="component" value="Unassembled WGS sequence"/>
</dbReference>
<dbReference type="PANTHER" id="PTHR10900:SF77">
    <property type="entry name" value="FI19380P1"/>
    <property type="match status" value="1"/>
</dbReference>
<feature type="region of interest" description="Disordered" evidence="1">
    <location>
        <begin position="692"/>
        <end position="711"/>
    </location>
</feature>
<feature type="chain" id="PRO_5040131070" evidence="2">
    <location>
        <begin position="23"/>
        <end position="721"/>
    </location>
</feature>
<evidence type="ECO:0000259" key="3">
    <source>
        <dbReference type="PROSITE" id="PS50213"/>
    </source>
</evidence>
<dbReference type="Gene3D" id="2.30.180.10">
    <property type="entry name" value="FAS1 domain"/>
    <property type="match status" value="4"/>
</dbReference>
<feature type="domain" description="FAS1" evidence="3">
    <location>
        <begin position="238"/>
        <end position="357"/>
    </location>
</feature>
<comment type="caution">
    <text evidence="4">The sequence shown here is derived from an EMBL/GenBank/DDBJ whole genome shotgun (WGS) entry which is preliminary data.</text>
</comment>
<feature type="domain" description="FAS1" evidence="3">
    <location>
        <begin position="371"/>
        <end position="504"/>
    </location>
</feature>
<feature type="compositionally biased region" description="Low complexity" evidence="1">
    <location>
        <begin position="694"/>
        <end position="710"/>
    </location>
</feature>
<dbReference type="Pfam" id="PF02469">
    <property type="entry name" value="Fasciclin"/>
    <property type="match status" value="4"/>
</dbReference>
<evidence type="ECO:0000313" key="4">
    <source>
        <dbReference type="EMBL" id="CAB9516712.1"/>
    </source>
</evidence>
<evidence type="ECO:0000256" key="2">
    <source>
        <dbReference type="SAM" id="SignalP"/>
    </source>
</evidence>
<dbReference type="InterPro" id="IPR036378">
    <property type="entry name" value="FAS1_dom_sf"/>
</dbReference>